<protein>
    <submittedName>
        <fullName evidence="2">Uncharacterized protein</fullName>
    </submittedName>
</protein>
<dbReference type="EMBL" id="KQ030654">
    <property type="protein sequence ID" value="KJZ70044.1"/>
    <property type="molecule type" value="Genomic_DNA"/>
</dbReference>
<feature type="region of interest" description="Disordered" evidence="1">
    <location>
        <begin position="131"/>
        <end position="154"/>
    </location>
</feature>
<evidence type="ECO:0000256" key="1">
    <source>
        <dbReference type="SAM" id="MobiDB-lite"/>
    </source>
</evidence>
<sequence length="297" mass="33113">MAAHAQSNVFWLSYEPAEEECFRDVLDVVEKVFPNPGLLAGEVIRDGRRAIDAVVCTPTRVRVSGALGASKWQRKGARGRVCDAKWPAPKETVCSFLTRWADAMSAQRPREKAGSRDQLFRVMDRYHDKARKRMHARRVSGKSSPRRCRRCQRSDNVTATKADAVASPVPRMGVQVGNGISSLVWSAHSFAGLEPLPCWYSPTQSALELKTALSFNDSSQEANDFYPIGLDSAANPPLTDFSMMPELCGIPSWDQASCDLNWDWNGDWSEGMDFNMGVDLGANWDWNTVMPVYECDV</sequence>
<gene>
    <name evidence="2" type="ORF">HIM_10572</name>
</gene>
<evidence type="ECO:0000313" key="2">
    <source>
        <dbReference type="EMBL" id="KJZ70044.1"/>
    </source>
</evidence>
<dbReference type="AlphaFoldDB" id="A0A0F8A252"/>
<evidence type="ECO:0000313" key="3">
    <source>
        <dbReference type="Proteomes" id="UP000054481"/>
    </source>
</evidence>
<proteinExistence type="predicted"/>
<dbReference type="Proteomes" id="UP000054481">
    <property type="component" value="Unassembled WGS sequence"/>
</dbReference>
<name>A0A0F8A252_9HYPO</name>
<feature type="compositionally biased region" description="Basic residues" evidence="1">
    <location>
        <begin position="131"/>
        <end position="151"/>
    </location>
</feature>
<reference evidence="2 3" key="1">
    <citation type="journal article" date="2014" name="Genome Biol. Evol.">
        <title>Comparative genomics and transcriptomics analyses reveal divergent lifestyle features of nematode endoparasitic fungus Hirsutella minnesotensis.</title>
        <authorList>
            <person name="Lai Y."/>
            <person name="Liu K."/>
            <person name="Zhang X."/>
            <person name="Zhang X."/>
            <person name="Li K."/>
            <person name="Wang N."/>
            <person name="Shu C."/>
            <person name="Wu Y."/>
            <person name="Wang C."/>
            <person name="Bushley K.E."/>
            <person name="Xiang M."/>
            <person name="Liu X."/>
        </authorList>
    </citation>
    <scope>NUCLEOTIDE SEQUENCE [LARGE SCALE GENOMIC DNA]</scope>
    <source>
        <strain evidence="2 3">3608</strain>
    </source>
</reference>
<dbReference type="OrthoDB" id="5166611at2759"/>
<keyword evidence="3" id="KW-1185">Reference proteome</keyword>
<accession>A0A0F8A252</accession>
<organism evidence="2 3">
    <name type="scientific">Hirsutella minnesotensis 3608</name>
    <dbReference type="NCBI Taxonomy" id="1043627"/>
    <lineage>
        <taxon>Eukaryota</taxon>
        <taxon>Fungi</taxon>
        <taxon>Dikarya</taxon>
        <taxon>Ascomycota</taxon>
        <taxon>Pezizomycotina</taxon>
        <taxon>Sordariomycetes</taxon>
        <taxon>Hypocreomycetidae</taxon>
        <taxon>Hypocreales</taxon>
        <taxon>Ophiocordycipitaceae</taxon>
        <taxon>Hirsutella</taxon>
    </lineage>
</organism>